<dbReference type="EMBL" id="GIFC01003636">
    <property type="protein sequence ID" value="MXU85719.1"/>
    <property type="molecule type" value="Transcribed_RNA"/>
</dbReference>
<evidence type="ECO:0000256" key="1">
    <source>
        <dbReference type="SAM" id="SignalP"/>
    </source>
</evidence>
<proteinExistence type="predicted"/>
<accession>A0A6B0TZR2</accession>
<organism evidence="2">
    <name type="scientific">Ixodes ricinus</name>
    <name type="common">Common tick</name>
    <name type="synonym">Acarus ricinus</name>
    <dbReference type="NCBI Taxonomy" id="34613"/>
    <lineage>
        <taxon>Eukaryota</taxon>
        <taxon>Metazoa</taxon>
        <taxon>Ecdysozoa</taxon>
        <taxon>Arthropoda</taxon>
        <taxon>Chelicerata</taxon>
        <taxon>Arachnida</taxon>
        <taxon>Acari</taxon>
        <taxon>Parasitiformes</taxon>
        <taxon>Ixodida</taxon>
        <taxon>Ixodoidea</taxon>
        <taxon>Ixodidae</taxon>
        <taxon>Ixodinae</taxon>
        <taxon>Ixodes</taxon>
    </lineage>
</organism>
<feature type="signal peptide" evidence="1">
    <location>
        <begin position="1"/>
        <end position="18"/>
    </location>
</feature>
<dbReference type="AlphaFoldDB" id="A0A6B0TZR2"/>
<feature type="chain" id="PRO_5025403000" evidence="1">
    <location>
        <begin position="19"/>
        <end position="87"/>
    </location>
</feature>
<protein>
    <submittedName>
        <fullName evidence="2">Putative secreted protein</fullName>
    </submittedName>
</protein>
<keyword evidence="1" id="KW-0732">Signal</keyword>
<sequence>MYSCISLLLSSCPVQVQTCLWQSITVNLRVAKLLEPLSGRMFRDKYNTDQDHHTPLGTESRADPLYRTFPFPRGYIHTVGSILKPVQ</sequence>
<reference evidence="2" key="1">
    <citation type="submission" date="2019-12" db="EMBL/GenBank/DDBJ databases">
        <title>An insight into the sialome of adult female Ixodes ricinus ticks feeding for 6 days.</title>
        <authorList>
            <person name="Perner J."/>
            <person name="Ribeiro J.M.C."/>
        </authorList>
    </citation>
    <scope>NUCLEOTIDE SEQUENCE</scope>
    <source>
        <strain evidence="2">Semi-engorged</strain>
        <tissue evidence="2">Salivary glands</tissue>
    </source>
</reference>
<evidence type="ECO:0000313" key="2">
    <source>
        <dbReference type="EMBL" id="MXU85719.1"/>
    </source>
</evidence>
<name>A0A6B0TZR2_IXORI</name>